<keyword evidence="3" id="KW-1185">Reference proteome</keyword>
<evidence type="ECO:0000256" key="1">
    <source>
        <dbReference type="SAM" id="SignalP"/>
    </source>
</evidence>
<keyword evidence="1" id="KW-0732">Signal</keyword>
<gene>
    <name evidence="2" type="ORF">HNP49_001026</name>
</gene>
<feature type="chain" id="PRO_5030635469" description="DUF4823 domain-containing protein" evidence="1">
    <location>
        <begin position="24"/>
        <end position="201"/>
    </location>
</feature>
<proteinExistence type="predicted"/>
<dbReference type="Pfam" id="PF16105">
    <property type="entry name" value="DUF4823"/>
    <property type="match status" value="1"/>
</dbReference>
<organism evidence="2 3">
    <name type="scientific">Pseudomonas fluvialis</name>
    <dbReference type="NCBI Taxonomy" id="1793966"/>
    <lineage>
        <taxon>Bacteria</taxon>
        <taxon>Pseudomonadati</taxon>
        <taxon>Pseudomonadota</taxon>
        <taxon>Gammaproteobacteria</taxon>
        <taxon>Pseudomonadales</taxon>
        <taxon>Pseudomonadaceae</taxon>
        <taxon>Pseudomonas</taxon>
    </lineage>
</organism>
<sequence length="201" mass="22581">MPNLLLALLLVMLAGCMKVSDMAAGTEYQLRDAGVLDHSDIRRAYNWRLQPDSFIYIAQGTFAPQGNGVVRPNVVADEAFEGFVEYFPLVRRASGPLGLEKAMAETRMAGAHYLLYCRFASVDDRIGTYDEWADQEAVDRLGTDRGVIQIMLIEANTRQLVDTARIRNRGGLFSWYDSNPEDFLGPPLQEYARRLLGLNDQ</sequence>
<protein>
    <recommendedName>
        <fullName evidence="4">DUF4823 domain-containing protein</fullName>
    </recommendedName>
</protein>
<accession>A0A7X0BQ88</accession>
<dbReference type="Proteomes" id="UP000557193">
    <property type="component" value="Unassembled WGS sequence"/>
</dbReference>
<dbReference type="RefSeq" id="WP_184681245.1">
    <property type="nucleotide sequence ID" value="NZ_JACHLL010000002.1"/>
</dbReference>
<evidence type="ECO:0000313" key="3">
    <source>
        <dbReference type="Proteomes" id="UP000557193"/>
    </source>
</evidence>
<name>A0A7X0BQ88_9PSED</name>
<comment type="caution">
    <text evidence="2">The sequence shown here is derived from an EMBL/GenBank/DDBJ whole genome shotgun (WGS) entry which is preliminary data.</text>
</comment>
<evidence type="ECO:0008006" key="4">
    <source>
        <dbReference type="Google" id="ProtNLM"/>
    </source>
</evidence>
<dbReference type="AlphaFoldDB" id="A0A7X0BQ88"/>
<evidence type="ECO:0000313" key="2">
    <source>
        <dbReference type="EMBL" id="MBB6340869.1"/>
    </source>
</evidence>
<feature type="signal peptide" evidence="1">
    <location>
        <begin position="1"/>
        <end position="23"/>
    </location>
</feature>
<reference evidence="2 3" key="1">
    <citation type="submission" date="2020-08" db="EMBL/GenBank/DDBJ databases">
        <title>Functional genomics of gut bacteria from endangered species of beetles.</title>
        <authorList>
            <person name="Carlos-Shanley C."/>
        </authorList>
    </citation>
    <scope>NUCLEOTIDE SEQUENCE [LARGE SCALE GENOMIC DNA]</scope>
    <source>
        <strain evidence="2 3">S00202</strain>
    </source>
</reference>
<dbReference type="EMBL" id="JACHLL010000002">
    <property type="protein sequence ID" value="MBB6340869.1"/>
    <property type="molecule type" value="Genomic_DNA"/>
</dbReference>
<dbReference type="InterPro" id="IPR032248">
    <property type="entry name" value="DUF4823"/>
</dbReference>